<dbReference type="Pfam" id="PF18331">
    <property type="entry name" value="PKHD_C"/>
    <property type="match status" value="1"/>
</dbReference>
<evidence type="ECO:0000256" key="1">
    <source>
        <dbReference type="ARBA" id="ARBA00001961"/>
    </source>
</evidence>
<keyword evidence="3 7" id="KW-0847">Vitamin C</keyword>
<feature type="binding site" evidence="7">
    <location>
        <position position="173"/>
    </location>
    <ligand>
        <name>2-oxoglutarate</name>
        <dbReference type="ChEBI" id="CHEBI:16810"/>
    </ligand>
</feature>
<dbReference type="RefSeq" id="WP_182663162.1">
    <property type="nucleotide sequence ID" value="NZ_JACIVI010000002.1"/>
</dbReference>
<dbReference type="SMART" id="SM00702">
    <property type="entry name" value="P4Hc"/>
    <property type="match status" value="1"/>
</dbReference>
<evidence type="ECO:0000256" key="5">
    <source>
        <dbReference type="ARBA" id="ARBA00023002"/>
    </source>
</evidence>
<sequence>MLLHIPAVLQGTRLAQAQALLREARWIDGRATAGPQSGAVKSNLQIAEDDPAGAALRDLVLDGLAENALFFSAALPRKIYPPLFNRYGGAMNRFGKHIDNGVRLIRHGPLRGQSVRTDLSATLFLAAPESYDGGELVIEHSFGEQRVKLPAGDLLLYPGTSVHAVEPVTRGERLASFFWVESMVRGEDQRRLLFDLDRHLMGLREQLGETEATVGLTGVYHNLLRQWAEA</sequence>
<keyword evidence="2 7" id="KW-0479">Metal-binding</keyword>
<dbReference type="Proteomes" id="UP000586093">
    <property type="component" value="Unassembled WGS sequence"/>
</dbReference>
<dbReference type="NCBIfam" id="NF003974">
    <property type="entry name" value="PRK05467.1-3"/>
    <property type="match status" value="1"/>
</dbReference>
<evidence type="ECO:0000256" key="4">
    <source>
        <dbReference type="ARBA" id="ARBA00022964"/>
    </source>
</evidence>
<dbReference type="GO" id="GO:0031418">
    <property type="term" value="F:L-ascorbic acid binding"/>
    <property type="evidence" value="ECO:0007669"/>
    <property type="project" value="UniProtKB-KW"/>
</dbReference>
<feature type="domain" description="Fe2OG dioxygenase" evidence="8">
    <location>
        <begin position="78"/>
        <end position="182"/>
    </location>
</feature>
<dbReference type="InterPro" id="IPR005123">
    <property type="entry name" value="Oxoglu/Fe-dep_dioxygenase_dom"/>
</dbReference>
<dbReference type="InterPro" id="IPR044862">
    <property type="entry name" value="Pro_4_hyd_alph_FE2OG_OXY"/>
</dbReference>
<dbReference type="Pfam" id="PF13640">
    <property type="entry name" value="2OG-FeII_Oxy_3"/>
    <property type="match status" value="1"/>
</dbReference>
<accession>A0A839HHC8</accession>
<evidence type="ECO:0000313" key="9">
    <source>
        <dbReference type="EMBL" id="MBB1161837.1"/>
    </source>
</evidence>
<dbReference type="PANTHER" id="PTHR41536:SF1">
    <property type="entry name" value="PKHD-TYPE HYDROXYLASE YBIX"/>
    <property type="match status" value="1"/>
</dbReference>
<feature type="binding site" evidence="7">
    <location>
        <position position="163"/>
    </location>
    <ligand>
        <name>Fe cation</name>
        <dbReference type="ChEBI" id="CHEBI:24875"/>
    </ligand>
</feature>
<comment type="cofactor">
    <cofactor evidence="1 7">
        <name>L-ascorbate</name>
        <dbReference type="ChEBI" id="CHEBI:38290"/>
    </cofactor>
</comment>
<evidence type="ECO:0000313" key="10">
    <source>
        <dbReference type="Proteomes" id="UP000586093"/>
    </source>
</evidence>
<keyword evidence="4 7" id="KW-0223">Dioxygenase</keyword>
<protein>
    <submittedName>
        <fullName evidence="9">Fe2+-dependent dioxygenase</fullName>
    </submittedName>
</protein>
<organism evidence="9 10">
    <name type="scientific">Aquariibacter albus</name>
    <dbReference type="NCBI Taxonomy" id="2759899"/>
    <lineage>
        <taxon>Bacteria</taxon>
        <taxon>Pseudomonadati</taxon>
        <taxon>Pseudomonadota</taxon>
        <taxon>Betaproteobacteria</taxon>
        <taxon>Burkholderiales</taxon>
        <taxon>Sphaerotilaceae</taxon>
        <taxon>Aquariibacter</taxon>
    </lineage>
</organism>
<evidence type="ECO:0000256" key="2">
    <source>
        <dbReference type="ARBA" id="ARBA00022723"/>
    </source>
</evidence>
<dbReference type="AlphaFoldDB" id="A0A839HHC8"/>
<evidence type="ECO:0000256" key="3">
    <source>
        <dbReference type="ARBA" id="ARBA00022896"/>
    </source>
</evidence>
<dbReference type="InterPro" id="IPR006620">
    <property type="entry name" value="Pro_4_hyd_alph"/>
</dbReference>
<gene>
    <name evidence="9" type="ORF">H4F90_07585</name>
</gene>
<dbReference type="InterPro" id="IPR023550">
    <property type="entry name" value="PKHD_hydroxylase"/>
</dbReference>
<reference evidence="9 10" key="1">
    <citation type="submission" date="2020-08" db="EMBL/GenBank/DDBJ databases">
        <title>Aquariorum lacteus gen. nov., sp. nov., a new member of the family Comamonadaceae, isolated from freshwater aquarium.</title>
        <authorList>
            <person name="Chun S.-J."/>
        </authorList>
    </citation>
    <scope>NUCLEOTIDE SEQUENCE [LARGE SCALE GENOMIC DNA]</scope>
    <source>
        <strain evidence="9 10">SJAQ100</strain>
    </source>
</reference>
<dbReference type="HAMAP" id="MF_00657">
    <property type="entry name" value="Hydroxyl_YbiX"/>
    <property type="match status" value="1"/>
</dbReference>
<dbReference type="Gene3D" id="2.60.120.620">
    <property type="entry name" value="q2cbj1_9rhob like domain"/>
    <property type="match status" value="1"/>
</dbReference>
<dbReference type="PROSITE" id="PS51471">
    <property type="entry name" value="FE2OG_OXY"/>
    <property type="match status" value="1"/>
</dbReference>
<proteinExistence type="inferred from homology"/>
<dbReference type="GO" id="GO:0005506">
    <property type="term" value="F:iron ion binding"/>
    <property type="evidence" value="ECO:0007669"/>
    <property type="project" value="UniProtKB-UniRule"/>
</dbReference>
<dbReference type="GO" id="GO:0006879">
    <property type="term" value="P:intracellular iron ion homeostasis"/>
    <property type="evidence" value="ECO:0007669"/>
    <property type="project" value="TreeGrafter"/>
</dbReference>
<dbReference type="GO" id="GO:0006974">
    <property type="term" value="P:DNA damage response"/>
    <property type="evidence" value="ECO:0007669"/>
    <property type="project" value="TreeGrafter"/>
</dbReference>
<keyword evidence="10" id="KW-1185">Reference proteome</keyword>
<comment type="cofactor">
    <cofactor evidence="7">
        <name>Fe(2+)</name>
        <dbReference type="ChEBI" id="CHEBI:29033"/>
    </cofactor>
    <text evidence="7">Binds 1 Fe(2+) ion per subunit.</text>
</comment>
<keyword evidence="6 7" id="KW-0408">Iron</keyword>
<feature type="binding site" evidence="7">
    <location>
        <position position="97"/>
    </location>
    <ligand>
        <name>Fe cation</name>
        <dbReference type="ChEBI" id="CHEBI:24875"/>
    </ligand>
</feature>
<evidence type="ECO:0000256" key="6">
    <source>
        <dbReference type="ARBA" id="ARBA00023004"/>
    </source>
</evidence>
<evidence type="ECO:0000259" key="8">
    <source>
        <dbReference type="PROSITE" id="PS51471"/>
    </source>
</evidence>
<dbReference type="InterPro" id="IPR041097">
    <property type="entry name" value="PKHD_C"/>
</dbReference>
<name>A0A839HHC8_9BURK</name>
<dbReference type="GO" id="GO:0016706">
    <property type="term" value="F:2-oxoglutarate-dependent dioxygenase activity"/>
    <property type="evidence" value="ECO:0007669"/>
    <property type="project" value="UniProtKB-UniRule"/>
</dbReference>
<keyword evidence="5 7" id="KW-0560">Oxidoreductase</keyword>
<dbReference type="PANTHER" id="PTHR41536">
    <property type="entry name" value="PKHD-TYPE HYDROXYLASE YBIX"/>
    <property type="match status" value="1"/>
</dbReference>
<dbReference type="Gene3D" id="4.10.860.20">
    <property type="entry name" value="Rabenosyn, Rab binding domain"/>
    <property type="match status" value="1"/>
</dbReference>
<comment type="caution">
    <text evidence="9">The sequence shown here is derived from an EMBL/GenBank/DDBJ whole genome shotgun (WGS) entry which is preliminary data.</text>
</comment>
<dbReference type="EMBL" id="JACIVI010000002">
    <property type="protein sequence ID" value="MBB1161837.1"/>
    <property type="molecule type" value="Genomic_DNA"/>
</dbReference>
<dbReference type="NCBIfam" id="NF003975">
    <property type="entry name" value="PRK05467.1-4"/>
    <property type="match status" value="1"/>
</dbReference>
<evidence type="ECO:0000256" key="7">
    <source>
        <dbReference type="HAMAP-Rule" id="MF_00657"/>
    </source>
</evidence>
<feature type="binding site" evidence="7">
    <location>
        <position position="99"/>
    </location>
    <ligand>
        <name>Fe cation</name>
        <dbReference type="ChEBI" id="CHEBI:24875"/>
    </ligand>
</feature>